<evidence type="ECO:0000313" key="1">
    <source>
        <dbReference type="EMBL" id="GAA2932672.1"/>
    </source>
</evidence>
<keyword evidence="2" id="KW-1185">Reference proteome</keyword>
<evidence type="ECO:0000313" key="2">
    <source>
        <dbReference type="Proteomes" id="UP001501102"/>
    </source>
</evidence>
<gene>
    <name evidence="1" type="ORF">GCM10020221_30600</name>
</gene>
<sequence>MTPGSGLIMMPPVSVCHQVSTTGVRFRADVLAVPDPCLGVDGLADGAEDAQAGEVVPGRDVVAHFMAARIAVGAV</sequence>
<comment type="caution">
    <text evidence="1">The sequence shown here is derived from an EMBL/GenBank/DDBJ whole genome shotgun (WGS) entry which is preliminary data.</text>
</comment>
<dbReference type="EMBL" id="BAAAXZ010000114">
    <property type="protein sequence ID" value="GAA2932672.1"/>
    <property type="molecule type" value="Genomic_DNA"/>
</dbReference>
<accession>A0ABN3X1M9</accession>
<dbReference type="Proteomes" id="UP001501102">
    <property type="component" value="Unassembled WGS sequence"/>
</dbReference>
<organism evidence="1 2">
    <name type="scientific">Streptomyces thioluteus</name>
    <dbReference type="NCBI Taxonomy" id="66431"/>
    <lineage>
        <taxon>Bacteria</taxon>
        <taxon>Bacillati</taxon>
        <taxon>Actinomycetota</taxon>
        <taxon>Actinomycetes</taxon>
        <taxon>Kitasatosporales</taxon>
        <taxon>Streptomycetaceae</taxon>
        <taxon>Streptomyces</taxon>
    </lineage>
</organism>
<name>A0ABN3X1M9_STRTU</name>
<proteinExistence type="predicted"/>
<reference evidence="1 2" key="1">
    <citation type="journal article" date="2019" name="Int. J. Syst. Evol. Microbiol.">
        <title>The Global Catalogue of Microorganisms (GCM) 10K type strain sequencing project: providing services to taxonomists for standard genome sequencing and annotation.</title>
        <authorList>
            <consortium name="The Broad Institute Genomics Platform"/>
            <consortium name="The Broad Institute Genome Sequencing Center for Infectious Disease"/>
            <person name="Wu L."/>
            <person name="Ma J."/>
        </authorList>
    </citation>
    <scope>NUCLEOTIDE SEQUENCE [LARGE SCALE GENOMIC DNA]</scope>
    <source>
        <strain evidence="1 2">JCM 4087</strain>
    </source>
</reference>
<protein>
    <submittedName>
        <fullName evidence="1">Uncharacterized protein</fullName>
    </submittedName>
</protein>